<name>A0A388KLM5_CHABU</name>
<comment type="caution">
    <text evidence="2">The sequence shown here is derived from an EMBL/GenBank/DDBJ whole genome shotgun (WGS) entry which is preliminary data.</text>
</comment>
<feature type="compositionally biased region" description="Basic and acidic residues" evidence="1">
    <location>
        <begin position="319"/>
        <end position="331"/>
    </location>
</feature>
<protein>
    <submittedName>
        <fullName evidence="2">Uncharacterized protein</fullName>
    </submittedName>
</protein>
<dbReference type="Gramene" id="GBG70898">
    <property type="protein sequence ID" value="GBG70898"/>
    <property type="gene ID" value="CBR_g8199"/>
</dbReference>
<organism evidence="2 3">
    <name type="scientific">Chara braunii</name>
    <name type="common">Braun's stonewort</name>
    <dbReference type="NCBI Taxonomy" id="69332"/>
    <lineage>
        <taxon>Eukaryota</taxon>
        <taxon>Viridiplantae</taxon>
        <taxon>Streptophyta</taxon>
        <taxon>Charophyceae</taxon>
        <taxon>Charales</taxon>
        <taxon>Characeae</taxon>
        <taxon>Chara</taxon>
    </lineage>
</organism>
<feature type="region of interest" description="Disordered" evidence="1">
    <location>
        <begin position="279"/>
        <end position="425"/>
    </location>
</feature>
<accession>A0A388KLM5</accession>
<feature type="compositionally biased region" description="Basic and acidic residues" evidence="1">
    <location>
        <begin position="392"/>
        <end position="408"/>
    </location>
</feature>
<gene>
    <name evidence="2" type="ORF">CBR_g8199</name>
</gene>
<evidence type="ECO:0000313" key="3">
    <source>
        <dbReference type="Proteomes" id="UP000265515"/>
    </source>
</evidence>
<dbReference type="EMBL" id="BFEA01000137">
    <property type="protein sequence ID" value="GBG70898.1"/>
    <property type="molecule type" value="Genomic_DNA"/>
</dbReference>
<proteinExistence type="predicted"/>
<reference evidence="2 3" key="1">
    <citation type="journal article" date="2018" name="Cell">
        <title>The Chara Genome: Secondary Complexity and Implications for Plant Terrestrialization.</title>
        <authorList>
            <person name="Nishiyama T."/>
            <person name="Sakayama H."/>
            <person name="Vries J.D."/>
            <person name="Buschmann H."/>
            <person name="Saint-Marcoux D."/>
            <person name="Ullrich K.K."/>
            <person name="Haas F.B."/>
            <person name="Vanderstraeten L."/>
            <person name="Becker D."/>
            <person name="Lang D."/>
            <person name="Vosolsobe S."/>
            <person name="Rombauts S."/>
            <person name="Wilhelmsson P.K.I."/>
            <person name="Janitza P."/>
            <person name="Kern R."/>
            <person name="Heyl A."/>
            <person name="Rumpler F."/>
            <person name="Villalobos L.I.A.C."/>
            <person name="Clay J.M."/>
            <person name="Skokan R."/>
            <person name="Toyoda A."/>
            <person name="Suzuki Y."/>
            <person name="Kagoshima H."/>
            <person name="Schijlen E."/>
            <person name="Tajeshwar N."/>
            <person name="Catarino B."/>
            <person name="Hetherington A.J."/>
            <person name="Saltykova A."/>
            <person name="Bonnot C."/>
            <person name="Breuninger H."/>
            <person name="Symeonidi A."/>
            <person name="Radhakrishnan G.V."/>
            <person name="Van Nieuwerburgh F."/>
            <person name="Deforce D."/>
            <person name="Chang C."/>
            <person name="Karol K.G."/>
            <person name="Hedrich R."/>
            <person name="Ulvskov P."/>
            <person name="Glockner G."/>
            <person name="Delwiche C.F."/>
            <person name="Petrasek J."/>
            <person name="Van de Peer Y."/>
            <person name="Friml J."/>
            <person name="Beilby M."/>
            <person name="Dolan L."/>
            <person name="Kohara Y."/>
            <person name="Sugano S."/>
            <person name="Fujiyama A."/>
            <person name="Delaux P.-M."/>
            <person name="Quint M."/>
            <person name="TheiBen G."/>
            <person name="Hagemann M."/>
            <person name="Harholt J."/>
            <person name="Dunand C."/>
            <person name="Zachgo S."/>
            <person name="Langdale J."/>
            <person name="Maumus F."/>
            <person name="Straeten D.V.D."/>
            <person name="Gould S.B."/>
            <person name="Rensing S.A."/>
        </authorList>
    </citation>
    <scope>NUCLEOTIDE SEQUENCE [LARGE SCALE GENOMIC DNA]</scope>
    <source>
        <strain evidence="2 3">S276</strain>
    </source>
</reference>
<feature type="compositionally biased region" description="Basic and acidic residues" evidence="1">
    <location>
        <begin position="302"/>
        <end position="312"/>
    </location>
</feature>
<sequence>MSMSPETHMRLAEPFPPCAKSVRHYNGCNWIHEATREDFEEDPWMTVVPHMKRHLDDWSDATWNAMKSDSPRASYYKFVNMLEFGNLITLPDGVLEHKFLNRQRKTLRCISRYGSRLDCNYITSSPRTWGSSRKQELEDCTRHCSFLEQYPLRCPEISPQARSYYGVRLTVAGCDFARVLFVTTSNKSRKLVDAVVRVSRNEVVLEGSKFVSLRYLGVDGWSDLGFGAGAVKTPFYQDLAVGGVVSAQEFFDLVEQRNMEDPRNVQGDQQLSLPLQMCTGFKSSSAPTDGGDLGYGPSSQLRRGEARGHFDNSDDEEQEKTRPLPLRRGDRSVLSIPGVEGHTPVRNRSSTSAGGEEEGVEQSAHKRRGGSQEEGAGSAKKHKARTPQTTGVERKGVEGQEGTSDRKRPTSVQKQPQPGALEAKGPIDVDSKYYLEWKNGVRTKREFFISPSWVVDIGDWEPSYNQQSLDPVHTQIIIDTMMMAFSQAEKTYKLPTLKLAPLGPEKPKPNVRADRLKPEDTKDELADQYDYYAVFDQHNAAAAKVLLGTDVALRYHFDR</sequence>
<dbReference type="Proteomes" id="UP000265515">
    <property type="component" value="Unassembled WGS sequence"/>
</dbReference>
<keyword evidence="3" id="KW-1185">Reference proteome</keyword>
<evidence type="ECO:0000256" key="1">
    <source>
        <dbReference type="SAM" id="MobiDB-lite"/>
    </source>
</evidence>
<evidence type="ECO:0000313" key="2">
    <source>
        <dbReference type="EMBL" id="GBG70898.1"/>
    </source>
</evidence>
<dbReference type="AlphaFoldDB" id="A0A388KLM5"/>